<reference evidence="2" key="1">
    <citation type="submission" date="2020-08" db="EMBL/GenBank/DDBJ databases">
        <title>Plant Genome Project.</title>
        <authorList>
            <person name="Zhang R.-G."/>
        </authorList>
    </citation>
    <scope>NUCLEOTIDE SEQUENCE</scope>
    <source>
        <strain evidence="2">WSP0</strain>
        <tissue evidence="2">Leaf</tissue>
    </source>
</reference>
<accession>A0AAV6I1Y5</accession>
<feature type="region of interest" description="Disordered" evidence="1">
    <location>
        <begin position="1"/>
        <end position="29"/>
    </location>
</feature>
<evidence type="ECO:0000256" key="1">
    <source>
        <dbReference type="SAM" id="MobiDB-lite"/>
    </source>
</evidence>
<dbReference type="PANTHER" id="PTHR34539">
    <property type="entry name" value="T6J4.11 PROTEIN"/>
    <property type="match status" value="1"/>
</dbReference>
<protein>
    <submittedName>
        <fullName evidence="2">Uncharacterized protein</fullName>
    </submittedName>
</protein>
<evidence type="ECO:0000313" key="3">
    <source>
        <dbReference type="Proteomes" id="UP000823749"/>
    </source>
</evidence>
<dbReference type="PANTHER" id="PTHR34539:SF3">
    <property type="entry name" value="NAC DOMAIN-CONTAINING PROTEIN"/>
    <property type="match status" value="1"/>
</dbReference>
<comment type="caution">
    <text evidence="2">The sequence shown here is derived from an EMBL/GenBank/DDBJ whole genome shotgun (WGS) entry which is preliminary data.</text>
</comment>
<organism evidence="2 3">
    <name type="scientific">Rhododendron griersonianum</name>
    <dbReference type="NCBI Taxonomy" id="479676"/>
    <lineage>
        <taxon>Eukaryota</taxon>
        <taxon>Viridiplantae</taxon>
        <taxon>Streptophyta</taxon>
        <taxon>Embryophyta</taxon>
        <taxon>Tracheophyta</taxon>
        <taxon>Spermatophyta</taxon>
        <taxon>Magnoliopsida</taxon>
        <taxon>eudicotyledons</taxon>
        <taxon>Gunneridae</taxon>
        <taxon>Pentapetalae</taxon>
        <taxon>asterids</taxon>
        <taxon>Ericales</taxon>
        <taxon>Ericaceae</taxon>
        <taxon>Ericoideae</taxon>
        <taxon>Rhodoreae</taxon>
        <taxon>Rhododendron</taxon>
    </lineage>
</organism>
<proteinExistence type="predicted"/>
<feature type="compositionally biased region" description="Basic and acidic residues" evidence="1">
    <location>
        <begin position="1"/>
        <end position="28"/>
    </location>
</feature>
<dbReference type="Proteomes" id="UP000823749">
    <property type="component" value="Chromosome 12"/>
</dbReference>
<feature type="region of interest" description="Disordered" evidence="1">
    <location>
        <begin position="55"/>
        <end position="86"/>
    </location>
</feature>
<sequence length="236" mass="26514">MAETPPKRQREETHGFPEENADPKRQKSYDQILSLLEEEEEQVPNQDFSSILTTLQRELDDDPFSVPEFGSDPDGDNPARMGGEEKDEAERFMRHLLEASDDELGIPNRVDGGDGEGMKGGDDTSFCDGLWDLEDEAANYYSLLQSELYVDGPLQDPTPAPESGVTSDLLLLSIDRWQNCGANADRSLILVFKTIATMSDRYLTTAGSLQRLSPSVKQHRFSPIRYPSYRKYSGRN</sequence>
<gene>
    <name evidence="2" type="ORF">RHGRI_033657</name>
</gene>
<keyword evidence="3" id="KW-1185">Reference proteome</keyword>
<dbReference type="AlphaFoldDB" id="A0AAV6I1Y5"/>
<name>A0AAV6I1Y5_9ERIC</name>
<dbReference type="EMBL" id="JACTNZ010000012">
    <property type="protein sequence ID" value="KAG5521174.1"/>
    <property type="molecule type" value="Genomic_DNA"/>
</dbReference>
<evidence type="ECO:0000313" key="2">
    <source>
        <dbReference type="EMBL" id="KAG5521174.1"/>
    </source>
</evidence>